<dbReference type="VEuPathDB" id="FungiDB:SDRG_09354"/>
<dbReference type="InParanoid" id="T0QDJ1"/>
<feature type="region of interest" description="Disordered" evidence="1">
    <location>
        <begin position="207"/>
        <end position="238"/>
    </location>
</feature>
<name>T0QDJ1_SAPDV</name>
<dbReference type="GeneID" id="19950081"/>
<evidence type="ECO:0000256" key="1">
    <source>
        <dbReference type="SAM" id="MobiDB-lite"/>
    </source>
</evidence>
<sequence length="256" mass="28864">MSRVTCAHSTDHRLLRAVINDVCKSTSKGLGTFAEYVVHVLDVRATPASWTLHKRYSEFRTLRDALLRAPLCSPCLLCFQQPEITLRFPRRRIFTSGTARALLERREQLAVFLSMVTHVSQRCADSNCTTRPLVEGFLMVPPSKTTAPSMPDDEPLDEPIPMLEDHRAPKPKPPPIILVAPRRLPKKAAPALTINFQSYRSAVAKMDRTKPSKLAVSPLQQRRPRQPSKLPTIEEGSPFLSSTINEDEYWSFYATS</sequence>
<dbReference type="CDD" id="cd06093">
    <property type="entry name" value="PX_domain"/>
    <property type="match status" value="1"/>
</dbReference>
<reference evidence="3 4" key="1">
    <citation type="submission" date="2012-04" db="EMBL/GenBank/DDBJ databases">
        <title>The Genome Sequence of Saprolegnia declina VS20.</title>
        <authorList>
            <consortium name="The Broad Institute Genome Sequencing Platform"/>
            <person name="Russ C."/>
            <person name="Nusbaum C."/>
            <person name="Tyler B."/>
            <person name="van West P."/>
            <person name="Dieguez-Uribeondo J."/>
            <person name="de Bruijn I."/>
            <person name="Tripathy S."/>
            <person name="Jiang R."/>
            <person name="Young S.K."/>
            <person name="Zeng Q."/>
            <person name="Gargeya S."/>
            <person name="Fitzgerald M."/>
            <person name="Haas B."/>
            <person name="Abouelleil A."/>
            <person name="Alvarado L."/>
            <person name="Arachchi H.M."/>
            <person name="Berlin A."/>
            <person name="Chapman S.B."/>
            <person name="Goldberg J."/>
            <person name="Griggs A."/>
            <person name="Gujja S."/>
            <person name="Hansen M."/>
            <person name="Howarth C."/>
            <person name="Imamovic A."/>
            <person name="Larimer J."/>
            <person name="McCowen C."/>
            <person name="Montmayeur A."/>
            <person name="Murphy C."/>
            <person name="Neiman D."/>
            <person name="Pearson M."/>
            <person name="Priest M."/>
            <person name="Roberts A."/>
            <person name="Saif S."/>
            <person name="Shea T."/>
            <person name="Sisk P."/>
            <person name="Sykes S."/>
            <person name="Wortman J."/>
            <person name="Nusbaum C."/>
            <person name="Birren B."/>
        </authorList>
    </citation>
    <scope>NUCLEOTIDE SEQUENCE [LARGE SCALE GENOMIC DNA]</scope>
    <source>
        <strain evidence="3 4">VS20</strain>
    </source>
</reference>
<dbReference type="EMBL" id="JH767161">
    <property type="protein sequence ID" value="EQC32816.1"/>
    <property type="molecule type" value="Genomic_DNA"/>
</dbReference>
<evidence type="ECO:0000259" key="2">
    <source>
        <dbReference type="PROSITE" id="PS50195"/>
    </source>
</evidence>
<dbReference type="Proteomes" id="UP000030762">
    <property type="component" value="Unassembled WGS sequence"/>
</dbReference>
<proteinExistence type="predicted"/>
<accession>T0QDJ1</accession>
<dbReference type="AlphaFoldDB" id="T0QDJ1"/>
<dbReference type="GO" id="GO:0035091">
    <property type="term" value="F:phosphatidylinositol binding"/>
    <property type="evidence" value="ECO:0007669"/>
    <property type="project" value="InterPro"/>
</dbReference>
<evidence type="ECO:0000313" key="4">
    <source>
        <dbReference type="Proteomes" id="UP000030762"/>
    </source>
</evidence>
<dbReference type="Pfam" id="PF00787">
    <property type="entry name" value="PX"/>
    <property type="match status" value="1"/>
</dbReference>
<protein>
    <recommendedName>
        <fullName evidence="2">PX domain-containing protein</fullName>
    </recommendedName>
</protein>
<dbReference type="InterPro" id="IPR036871">
    <property type="entry name" value="PX_dom_sf"/>
</dbReference>
<dbReference type="InterPro" id="IPR001683">
    <property type="entry name" value="PX_dom"/>
</dbReference>
<gene>
    <name evidence="3" type="ORF">SDRG_09354</name>
</gene>
<dbReference type="RefSeq" id="XP_008613502.1">
    <property type="nucleotide sequence ID" value="XM_008615280.1"/>
</dbReference>
<feature type="domain" description="PX" evidence="2">
    <location>
        <begin position="14"/>
        <end position="145"/>
    </location>
</feature>
<dbReference type="OrthoDB" id="10560239at2759"/>
<dbReference type="Gene3D" id="3.30.1520.10">
    <property type="entry name" value="Phox-like domain"/>
    <property type="match status" value="1"/>
</dbReference>
<dbReference type="SUPFAM" id="SSF64268">
    <property type="entry name" value="PX domain"/>
    <property type="match status" value="1"/>
</dbReference>
<dbReference type="PROSITE" id="PS50195">
    <property type="entry name" value="PX"/>
    <property type="match status" value="1"/>
</dbReference>
<keyword evidence="4" id="KW-1185">Reference proteome</keyword>
<evidence type="ECO:0000313" key="3">
    <source>
        <dbReference type="EMBL" id="EQC32816.1"/>
    </source>
</evidence>
<organism evidence="3 4">
    <name type="scientific">Saprolegnia diclina (strain VS20)</name>
    <dbReference type="NCBI Taxonomy" id="1156394"/>
    <lineage>
        <taxon>Eukaryota</taxon>
        <taxon>Sar</taxon>
        <taxon>Stramenopiles</taxon>
        <taxon>Oomycota</taxon>
        <taxon>Saprolegniomycetes</taxon>
        <taxon>Saprolegniales</taxon>
        <taxon>Saprolegniaceae</taxon>
        <taxon>Saprolegnia</taxon>
    </lineage>
</organism>